<name>A0A9D2PJX8_9FIRM</name>
<evidence type="ECO:0000256" key="1">
    <source>
        <dbReference type="SAM" id="Coils"/>
    </source>
</evidence>
<feature type="region of interest" description="Disordered" evidence="2">
    <location>
        <begin position="132"/>
        <end position="151"/>
    </location>
</feature>
<gene>
    <name evidence="4" type="ORF">H9754_08710</name>
</gene>
<evidence type="ECO:0000313" key="4">
    <source>
        <dbReference type="EMBL" id="HJC50634.1"/>
    </source>
</evidence>
<comment type="caution">
    <text evidence="4">The sequence shown here is derived from an EMBL/GenBank/DDBJ whole genome shotgun (WGS) entry which is preliminary data.</text>
</comment>
<dbReference type="Proteomes" id="UP000823904">
    <property type="component" value="Unassembled WGS sequence"/>
</dbReference>
<dbReference type="EMBL" id="DWWD01000032">
    <property type="protein sequence ID" value="HJC50634.1"/>
    <property type="molecule type" value="Genomic_DNA"/>
</dbReference>
<evidence type="ECO:0000256" key="3">
    <source>
        <dbReference type="SAM" id="Phobius"/>
    </source>
</evidence>
<keyword evidence="1" id="KW-0175">Coiled coil</keyword>
<reference evidence="4" key="1">
    <citation type="journal article" date="2021" name="PeerJ">
        <title>Extensive microbial diversity within the chicken gut microbiome revealed by metagenomics and culture.</title>
        <authorList>
            <person name="Gilroy R."/>
            <person name="Ravi A."/>
            <person name="Getino M."/>
            <person name="Pursley I."/>
            <person name="Horton D.L."/>
            <person name="Alikhan N.F."/>
            <person name="Baker D."/>
            <person name="Gharbi K."/>
            <person name="Hall N."/>
            <person name="Watson M."/>
            <person name="Adriaenssens E.M."/>
            <person name="Foster-Nyarko E."/>
            <person name="Jarju S."/>
            <person name="Secka A."/>
            <person name="Antonio M."/>
            <person name="Oren A."/>
            <person name="Chaudhuri R.R."/>
            <person name="La Ragione R."/>
            <person name="Hildebrand F."/>
            <person name="Pallen M.J."/>
        </authorList>
    </citation>
    <scope>NUCLEOTIDE SEQUENCE</scope>
    <source>
        <strain evidence="4">ChiSjej3B21-8574</strain>
    </source>
</reference>
<keyword evidence="3" id="KW-0472">Membrane</keyword>
<evidence type="ECO:0000313" key="5">
    <source>
        <dbReference type="Proteomes" id="UP000823904"/>
    </source>
</evidence>
<accession>A0A9D2PJX8</accession>
<feature type="transmembrane region" description="Helical" evidence="3">
    <location>
        <begin position="75"/>
        <end position="96"/>
    </location>
</feature>
<feature type="transmembrane region" description="Helical" evidence="3">
    <location>
        <begin position="43"/>
        <end position="63"/>
    </location>
</feature>
<protein>
    <submittedName>
        <fullName evidence="4">Uncharacterized protein</fullName>
    </submittedName>
</protein>
<dbReference type="AlphaFoldDB" id="A0A9D2PJX8"/>
<feature type="compositionally biased region" description="Acidic residues" evidence="2">
    <location>
        <begin position="135"/>
        <end position="151"/>
    </location>
</feature>
<keyword evidence="3" id="KW-1133">Transmembrane helix</keyword>
<evidence type="ECO:0000256" key="2">
    <source>
        <dbReference type="SAM" id="MobiDB-lite"/>
    </source>
</evidence>
<sequence>MISEEKVKIMTELARYEKEYGKRDFYINRYQKEDYVRLETIKVIISLTVAFLGTMLVLAVFQMDLVISLLRRERLTLILLGVLAAYLLLFFIYTHFAKKRAEREYQEVEVRIKVYDKRLEELLRFYEEKEKEDDSPTIISEENEDGEFVNI</sequence>
<keyword evidence="3" id="KW-0812">Transmembrane</keyword>
<proteinExistence type="predicted"/>
<organism evidence="4 5">
    <name type="scientific">Candidatus Anaerostipes avistercoris</name>
    <dbReference type="NCBI Taxonomy" id="2838462"/>
    <lineage>
        <taxon>Bacteria</taxon>
        <taxon>Bacillati</taxon>
        <taxon>Bacillota</taxon>
        <taxon>Clostridia</taxon>
        <taxon>Lachnospirales</taxon>
        <taxon>Lachnospiraceae</taxon>
        <taxon>Anaerostipes</taxon>
    </lineage>
</organism>
<feature type="coiled-coil region" evidence="1">
    <location>
        <begin position="98"/>
        <end position="132"/>
    </location>
</feature>
<reference evidence="4" key="2">
    <citation type="submission" date="2021-04" db="EMBL/GenBank/DDBJ databases">
        <authorList>
            <person name="Gilroy R."/>
        </authorList>
    </citation>
    <scope>NUCLEOTIDE SEQUENCE</scope>
    <source>
        <strain evidence="4">ChiSjej3B21-8574</strain>
    </source>
</reference>